<dbReference type="SUPFAM" id="SSF111126">
    <property type="entry name" value="Ligand-binding domain in the NO signalling and Golgi transport"/>
    <property type="match status" value="1"/>
</dbReference>
<dbReference type="Gene3D" id="3.30.1380.20">
    <property type="entry name" value="Trafficking protein particle complex subunit 3"/>
    <property type="match status" value="1"/>
</dbReference>
<protein>
    <submittedName>
        <fullName evidence="2">Bacteriochlorophyll 4-vinyl reductase</fullName>
    </submittedName>
</protein>
<dbReference type="SMART" id="SM00989">
    <property type="entry name" value="V4R"/>
    <property type="match status" value="1"/>
</dbReference>
<name>A0ABS1CI15_9GAMM</name>
<dbReference type="NCBIfam" id="TIGR02019">
    <property type="entry name" value="BchJ"/>
    <property type="match status" value="1"/>
</dbReference>
<evidence type="ECO:0000313" key="3">
    <source>
        <dbReference type="Proteomes" id="UP000748752"/>
    </source>
</evidence>
<evidence type="ECO:0000259" key="1">
    <source>
        <dbReference type="SMART" id="SM00989"/>
    </source>
</evidence>
<dbReference type="PANTHER" id="PTHR35090">
    <property type="entry name" value="DNA-DIRECTED RNA POLYMERASE SUBUNIT I"/>
    <property type="match status" value="1"/>
</dbReference>
<gene>
    <name evidence="2" type="primary">bchJ</name>
    <name evidence="2" type="ORF">CKO31_12585</name>
</gene>
<dbReference type="Pfam" id="PF02830">
    <property type="entry name" value="V4R"/>
    <property type="match status" value="1"/>
</dbReference>
<dbReference type="EMBL" id="NRRV01000028">
    <property type="protein sequence ID" value="MBK1631565.1"/>
    <property type="molecule type" value="Genomic_DNA"/>
</dbReference>
<proteinExistence type="predicted"/>
<feature type="domain" description="4-vinyl reductase 4VR" evidence="1">
    <location>
        <begin position="145"/>
        <end position="206"/>
    </location>
</feature>
<organism evidence="2 3">
    <name type="scientific">Thiohalocapsa halophila</name>
    <dbReference type="NCBI Taxonomy" id="69359"/>
    <lineage>
        <taxon>Bacteria</taxon>
        <taxon>Pseudomonadati</taxon>
        <taxon>Pseudomonadota</taxon>
        <taxon>Gammaproteobacteria</taxon>
        <taxon>Chromatiales</taxon>
        <taxon>Chromatiaceae</taxon>
        <taxon>Thiohalocapsa</taxon>
    </lineage>
</organism>
<evidence type="ECO:0000313" key="2">
    <source>
        <dbReference type="EMBL" id="MBK1631565.1"/>
    </source>
</evidence>
<comment type="caution">
    <text evidence="2">The sequence shown here is derived from an EMBL/GenBank/DDBJ whole genome shotgun (WGS) entry which is preliminary data.</text>
</comment>
<keyword evidence="3" id="KW-1185">Reference proteome</keyword>
<reference evidence="2 3" key="1">
    <citation type="journal article" date="2020" name="Microorganisms">
        <title>Osmotic Adaptation and Compatible Solute Biosynthesis of Phototrophic Bacteria as Revealed from Genome Analyses.</title>
        <authorList>
            <person name="Imhoff J.F."/>
            <person name="Rahn T."/>
            <person name="Kunzel S."/>
            <person name="Keller A."/>
            <person name="Neulinger S.C."/>
        </authorList>
    </citation>
    <scope>NUCLEOTIDE SEQUENCE [LARGE SCALE GENOMIC DNA]</scope>
    <source>
        <strain evidence="2 3">DSM 6210</strain>
    </source>
</reference>
<dbReference type="RefSeq" id="WP_200238010.1">
    <property type="nucleotide sequence ID" value="NZ_NRRV01000028.1"/>
</dbReference>
<dbReference type="Proteomes" id="UP000748752">
    <property type="component" value="Unassembled WGS sequence"/>
</dbReference>
<accession>A0ABS1CI15</accession>
<dbReference type="PANTHER" id="PTHR35090:SF1">
    <property type="entry name" value="SLR0144 PROTEIN"/>
    <property type="match status" value="1"/>
</dbReference>
<sequence length="206" mass="22450">MHSHSESAAQTPARIGPNAVTRVAEALDAFGAQTAAVFAEAGLEHHLAQPPQQMVDEDDVIALQQALRRRLGITEARRISFDAGLRTGDYLLAHRIPRPAQRVLRLLPPGPASRMLLKAVGQHAWTFSGSGAFGFSPRSVLGRRPVQVRIAGCPICRGSHAEVPVCDFYTGAFERLFRTLVNARTEVAEVQCQAQGADACVFEMRW</sequence>
<dbReference type="InterPro" id="IPR004096">
    <property type="entry name" value="V4R"/>
</dbReference>
<dbReference type="InterPro" id="IPR024096">
    <property type="entry name" value="NO_sig/Golgi_transp_ligand-bd"/>
</dbReference>
<dbReference type="InterPro" id="IPR010249">
    <property type="entry name" value="BchJ"/>
</dbReference>